<accession>A0A8S5PYW7</accession>
<protein>
    <submittedName>
        <fullName evidence="1">Uncharacterized protein</fullName>
    </submittedName>
</protein>
<evidence type="ECO:0000313" key="1">
    <source>
        <dbReference type="EMBL" id="DAE11699.1"/>
    </source>
</evidence>
<dbReference type="EMBL" id="BK015535">
    <property type="protein sequence ID" value="DAE11699.1"/>
    <property type="molecule type" value="Genomic_DNA"/>
</dbReference>
<organism evidence="1">
    <name type="scientific">Siphoviridae sp. ct2vX3</name>
    <dbReference type="NCBI Taxonomy" id="2825318"/>
    <lineage>
        <taxon>Viruses</taxon>
        <taxon>Duplodnaviria</taxon>
        <taxon>Heunggongvirae</taxon>
        <taxon>Uroviricota</taxon>
        <taxon>Caudoviricetes</taxon>
    </lineage>
</organism>
<name>A0A8S5PYW7_9CAUD</name>
<reference evidence="1" key="1">
    <citation type="journal article" date="2021" name="Proc. Natl. Acad. Sci. U.S.A.">
        <title>A Catalog of Tens of Thousands of Viruses from Human Metagenomes Reveals Hidden Associations with Chronic Diseases.</title>
        <authorList>
            <person name="Tisza M.J."/>
            <person name="Buck C.B."/>
        </authorList>
    </citation>
    <scope>NUCLEOTIDE SEQUENCE</scope>
    <source>
        <strain evidence="1">Ct2vX3</strain>
    </source>
</reference>
<proteinExistence type="predicted"/>
<sequence>MDTYPTPLEFLLANCYNNKNYEELTKKAFMFFIREKITILYDLKAIWIGDTAELSNIDNLQ</sequence>